<reference evidence="1" key="2">
    <citation type="submission" date="2015-03" db="UniProtKB">
        <authorList>
            <consortium name="EnsemblPlants"/>
        </authorList>
    </citation>
    <scope>IDENTIFICATION</scope>
</reference>
<organism evidence="1">
    <name type="scientific">Oryza barthii</name>
    <dbReference type="NCBI Taxonomy" id="65489"/>
    <lineage>
        <taxon>Eukaryota</taxon>
        <taxon>Viridiplantae</taxon>
        <taxon>Streptophyta</taxon>
        <taxon>Embryophyta</taxon>
        <taxon>Tracheophyta</taxon>
        <taxon>Spermatophyta</taxon>
        <taxon>Magnoliopsida</taxon>
        <taxon>Liliopsida</taxon>
        <taxon>Poales</taxon>
        <taxon>Poaceae</taxon>
        <taxon>BOP clade</taxon>
        <taxon>Oryzoideae</taxon>
        <taxon>Oryzeae</taxon>
        <taxon>Oryzinae</taxon>
        <taxon>Oryza</taxon>
    </lineage>
</organism>
<dbReference type="HOGENOM" id="CLU_2201233_0_0_1"/>
<dbReference type="EnsemblPlants" id="OBART04G20120.1">
    <property type="protein sequence ID" value="OBART04G20120.1"/>
    <property type="gene ID" value="OBART04G20120"/>
</dbReference>
<proteinExistence type="predicted"/>
<dbReference type="PaxDb" id="65489-OBART04G20120.1"/>
<dbReference type="AlphaFoldDB" id="A0A0D3FYE9"/>
<name>A0A0D3FYE9_9ORYZ</name>
<sequence length="109" mass="13018">MEGRTLPSREVGSCGGKEGLGELCMDERRRGEEELEEVRFDGDLKGERLLALSPGGLRRRRRFLNWMEARSHTRRSWRREEMRPNNKATRVWWNKGDQERCWSSRKRGR</sequence>
<dbReference type="Gramene" id="OBART04G20120.1">
    <property type="protein sequence ID" value="OBART04G20120.1"/>
    <property type="gene ID" value="OBART04G20120"/>
</dbReference>
<evidence type="ECO:0000313" key="1">
    <source>
        <dbReference type="EnsemblPlants" id="OBART04G20120.1"/>
    </source>
</evidence>
<evidence type="ECO:0000313" key="2">
    <source>
        <dbReference type="Proteomes" id="UP000026960"/>
    </source>
</evidence>
<evidence type="ECO:0008006" key="3">
    <source>
        <dbReference type="Google" id="ProtNLM"/>
    </source>
</evidence>
<protein>
    <recommendedName>
        <fullName evidence="3">DUF834 domain-containing protein</fullName>
    </recommendedName>
</protein>
<reference evidence="1" key="1">
    <citation type="journal article" date="2009" name="Rice">
        <title>De Novo Next Generation Sequencing of Plant Genomes.</title>
        <authorList>
            <person name="Rounsley S."/>
            <person name="Marri P.R."/>
            <person name="Yu Y."/>
            <person name="He R."/>
            <person name="Sisneros N."/>
            <person name="Goicoechea J.L."/>
            <person name="Lee S.J."/>
            <person name="Angelova A."/>
            <person name="Kudrna D."/>
            <person name="Luo M."/>
            <person name="Affourtit J."/>
            <person name="Desany B."/>
            <person name="Knight J."/>
            <person name="Niazi F."/>
            <person name="Egholm M."/>
            <person name="Wing R.A."/>
        </authorList>
    </citation>
    <scope>NUCLEOTIDE SEQUENCE [LARGE SCALE GENOMIC DNA]</scope>
    <source>
        <strain evidence="1">cv. IRGC 105608</strain>
    </source>
</reference>
<dbReference type="Proteomes" id="UP000026960">
    <property type="component" value="Chromosome 4"/>
</dbReference>
<accession>A0A0D3FYE9</accession>
<keyword evidence="2" id="KW-1185">Reference proteome</keyword>